<evidence type="ECO:0000259" key="5">
    <source>
        <dbReference type="PROSITE" id="PS51192"/>
    </source>
</evidence>
<dbReference type="Proteomes" id="UP000000639">
    <property type="component" value="Chromosome"/>
</dbReference>
<dbReference type="GO" id="GO:0004386">
    <property type="term" value="F:helicase activity"/>
    <property type="evidence" value="ECO:0007669"/>
    <property type="project" value="UniProtKB-KW"/>
</dbReference>
<keyword evidence="3 6" id="KW-0347">Helicase</keyword>
<evidence type="ECO:0000313" key="6">
    <source>
        <dbReference type="EMBL" id="ABM04809.1"/>
    </source>
</evidence>
<sequence>MSANITLIDKLTTDSIKSVHFNALYQTLSIAYADSKLKIPSFITSKKTDDLCRYADIFSLSEESEYRVLAYRIIVKLLGVSEKKPALGSMARSIFTKLGLFFSESRFDKDEHPLPYEREVSNILKRDRQKLPFGNEVFTDSQYEVFTSLTELDNFSFSGPTSFGKSFIIRSYIFDCISNKKNVVILVPTKVLIEEYIREIRKTIKVEGWGNVNLSKNAQSYIEDKINILILTPERFNNLIYTDLELSIDVLVVDEAHKLGDDDERSMTSFKVIQETRKRLPTCKVIFSSPVISNPSVFLESFGLDGRNSIEAIEGPVTQNLFFIDLLNNSSQFYNEVSKEFYTHTKELKIEDMFSFIRSVTSKSSLIYCTSKSGSVSDAVLFAEDLPLLTNPKLVAASKNIKELIHEEYFLSDLLLKGVAFHNADLPKNVRSIIESLYQSREIAYLFCTSTLLEGVNLPTGNLFLRSFKTRGKITNKTKLDFWNLAGRAGRYTKELDGNIFCMRDTSSSWGNISTLVEKKNEVKADTSALKRLMRGRKIINVLKDGPLNEEKQERIMDQISNMILSDYMENKQKNHPSSLMNLVPKKFHSGLFKVLEDKLRDSGINEVPRQLFAIGHNISIERHINVLSDIKEQPVILSSLNGSDTYPLFERVCKVYKLKFSTAQINRLYRIAQQWIHGFSLKDIINNSLDNCSTVVIYRGGPIENFDRTNKAHVNAIINGVISSIEHDIGYELELYINHYYQHLVNSLGSEGAGINLSTYLELGTNDKFEISLQNYGFSRSVASELIKFYKEFIKFDDENVVVSIDTVNLLARLGKNSIAFTEVGNV</sequence>
<dbReference type="HOGENOM" id="CLU_016339_0_0_6"/>
<dbReference type="InterPro" id="IPR027417">
    <property type="entry name" value="P-loop_NTPase"/>
</dbReference>
<organism evidence="6 7">
    <name type="scientific">Psychromonas ingrahamii (strain DSM 17664 / CCUG 51855 / 37)</name>
    <dbReference type="NCBI Taxonomy" id="357804"/>
    <lineage>
        <taxon>Bacteria</taxon>
        <taxon>Pseudomonadati</taxon>
        <taxon>Pseudomonadota</taxon>
        <taxon>Gammaproteobacteria</taxon>
        <taxon>Alteromonadales</taxon>
        <taxon>Psychromonadaceae</taxon>
        <taxon>Psychromonas</taxon>
    </lineage>
</organism>
<keyword evidence="7" id="KW-1185">Reference proteome</keyword>
<keyword evidence="1" id="KW-0547">Nucleotide-binding</keyword>
<dbReference type="AlphaFoldDB" id="A1SZ94"/>
<dbReference type="STRING" id="357804.Ping_3112"/>
<gene>
    <name evidence="6" type="ordered locus">Ping_3112</name>
</gene>
<dbReference type="PANTHER" id="PTHR47961">
    <property type="entry name" value="DNA POLYMERASE THETA, PUTATIVE (AFU_ORTHOLOGUE AFUA_1G05260)-RELATED"/>
    <property type="match status" value="1"/>
</dbReference>
<dbReference type="Pfam" id="PF00270">
    <property type="entry name" value="DEAD"/>
    <property type="match status" value="1"/>
</dbReference>
<dbReference type="GO" id="GO:0005524">
    <property type="term" value="F:ATP binding"/>
    <property type="evidence" value="ECO:0007669"/>
    <property type="project" value="UniProtKB-KW"/>
</dbReference>
<dbReference type="RefSeq" id="WP_011771363.1">
    <property type="nucleotide sequence ID" value="NC_008709.1"/>
</dbReference>
<reference evidence="6 7" key="1">
    <citation type="submission" date="2007-01" db="EMBL/GenBank/DDBJ databases">
        <title>Complete sequence of Psychromonas ingrahamii 37.</title>
        <authorList>
            <consortium name="US DOE Joint Genome Institute"/>
            <person name="Copeland A."/>
            <person name="Lucas S."/>
            <person name="Lapidus A."/>
            <person name="Barry K."/>
            <person name="Detter J.C."/>
            <person name="Glavina del Rio T."/>
            <person name="Hammon N."/>
            <person name="Israni S."/>
            <person name="Dalin E."/>
            <person name="Tice H."/>
            <person name="Pitluck S."/>
            <person name="Thompson L.S."/>
            <person name="Brettin T."/>
            <person name="Bruce D."/>
            <person name="Han C."/>
            <person name="Tapia R."/>
            <person name="Schmutz J."/>
            <person name="Larimer F."/>
            <person name="Land M."/>
            <person name="Hauser L."/>
            <person name="Kyrpides N."/>
            <person name="Ivanova N."/>
            <person name="Staley J."/>
            <person name="Richardson P."/>
        </authorList>
    </citation>
    <scope>NUCLEOTIDE SEQUENCE [LARGE SCALE GENOMIC DNA]</scope>
    <source>
        <strain evidence="6 7">37</strain>
    </source>
</reference>
<keyword evidence="4" id="KW-0067">ATP-binding</keyword>
<dbReference type="EMBL" id="CP000510">
    <property type="protein sequence ID" value="ABM04809.1"/>
    <property type="molecule type" value="Genomic_DNA"/>
</dbReference>
<keyword evidence="2" id="KW-0378">Hydrolase</keyword>
<dbReference type="KEGG" id="pin:Ping_3112"/>
<evidence type="ECO:0000256" key="3">
    <source>
        <dbReference type="ARBA" id="ARBA00022806"/>
    </source>
</evidence>
<dbReference type="PROSITE" id="PS51192">
    <property type="entry name" value="HELICASE_ATP_BIND_1"/>
    <property type="match status" value="1"/>
</dbReference>
<dbReference type="PANTHER" id="PTHR47961:SF6">
    <property type="entry name" value="DNA-DIRECTED DNA POLYMERASE"/>
    <property type="match status" value="1"/>
</dbReference>
<protein>
    <submittedName>
        <fullName evidence="6">ATP-dependent RNA helicase, DEAD box family protein</fullName>
    </submittedName>
</protein>
<dbReference type="SUPFAM" id="SSF52540">
    <property type="entry name" value="P-loop containing nucleoside triphosphate hydrolases"/>
    <property type="match status" value="1"/>
</dbReference>
<evidence type="ECO:0000256" key="4">
    <source>
        <dbReference type="ARBA" id="ARBA00022840"/>
    </source>
</evidence>
<dbReference type="GO" id="GO:0003676">
    <property type="term" value="F:nucleic acid binding"/>
    <property type="evidence" value="ECO:0007669"/>
    <property type="project" value="InterPro"/>
</dbReference>
<dbReference type="eggNOG" id="COG1204">
    <property type="taxonomic scope" value="Bacteria"/>
</dbReference>
<dbReference type="Gene3D" id="3.40.50.300">
    <property type="entry name" value="P-loop containing nucleotide triphosphate hydrolases"/>
    <property type="match status" value="2"/>
</dbReference>
<feature type="domain" description="Helicase ATP-binding" evidence="5">
    <location>
        <begin position="146"/>
        <end position="310"/>
    </location>
</feature>
<dbReference type="OrthoDB" id="9815222at2"/>
<dbReference type="InterPro" id="IPR011545">
    <property type="entry name" value="DEAD/DEAH_box_helicase_dom"/>
</dbReference>
<dbReference type="SMART" id="SM00487">
    <property type="entry name" value="DEXDc"/>
    <property type="match status" value="1"/>
</dbReference>
<dbReference type="InterPro" id="IPR050474">
    <property type="entry name" value="Hel308_SKI2-like"/>
</dbReference>
<evidence type="ECO:0000256" key="1">
    <source>
        <dbReference type="ARBA" id="ARBA00022741"/>
    </source>
</evidence>
<evidence type="ECO:0000313" key="7">
    <source>
        <dbReference type="Proteomes" id="UP000000639"/>
    </source>
</evidence>
<dbReference type="GO" id="GO:0016787">
    <property type="term" value="F:hydrolase activity"/>
    <property type="evidence" value="ECO:0007669"/>
    <property type="project" value="UniProtKB-KW"/>
</dbReference>
<dbReference type="InterPro" id="IPR014001">
    <property type="entry name" value="Helicase_ATP-bd"/>
</dbReference>
<evidence type="ECO:0000256" key="2">
    <source>
        <dbReference type="ARBA" id="ARBA00022801"/>
    </source>
</evidence>
<proteinExistence type="predicted"/>
<accession>A1SZ94</accession>
<name>A1SZ94_PSYIN</name>